<dbReference type="InterPro" id="IPR013221">
    <property type="entry name" value="Mur_ligase_cen"/>
</dbReference>
<reference evidence="15 16" key="1">
    <citation type="submission" date="2020-08" db="EMBL/GenBank/DDBJ databases">
        <title>Genomic Encyclopedia of Type Strains, Phase IV (KMG-IV): sequencing the most valuable type-strain genomes for metagenomic binning, comparative biology and taxonomic classification.</title>
        <authorList>
            <person name="Goeker M."/>
        </authorList>
    </citation>
    <scope>NUCLEOTIDE SEQUENCE [LARGE SCALE GENOMIC DNA]</scope>
    <source>
        <strain evidence="15 16">DSM 29781</strain>
    </source>
</reference>
<gene>
    <name evidence="10" type="primary">murF</name>
    <name evidence="15" type="ORF">HNQ70_001788</name>
</gene>
<dbReference type="InterPro" id="IPR051046">
    <property type="entry name" value="MurCDEF_CellWall_CoF430Synth"/>
</dbReference>
<dbReference type="EMBL" id="JACHGB010000003">
    <property type="protein sequence ID" value="MBB5271778.1"/>
    <property type="molecule type" value="Genomic_DNA"/>
</dbReference>
<feature type="domain" description="Mur ligase C-terminal" evidence="13">
    <location>
        <begin position="315"/>
        <end position="434"/>
    </location>
</feature>
<evidence type="ECO:0000256" key="11">
    <source>
        <dbReference type="RuleBase" id="RU004136"/>
    </source>
</evidence>
<dbReference type="GO" id="GO:0071555">
    <property type="term" value="P:cell wall organization"/>
    <property type="evidence" value="ECO:0007669"/>
    <property type="project" value="UniProtKB-KW"/>
</dbReference>
<dbReference type="GO" id="GO:0005524">
    <property type="term" value="F:ATP binding"/>
    <property type="evidence" value="ECO:0007669"/>
    <property type="project" value="UniProtKB-UniRule"/>
</dbReference>
<evidence type="ECO:0000256" key="9">
    <source>
        <dbReference type="ARBA" id="ARBA00023316"/>
    </source>
</evidence>
<keyword evidence="4 10" id="KW-0547">Nucleotide-binding</keyword>
<feature type="domain" description="Mur ligase central" evidence="14">
    <location>
        <begin position="106"/>
        <end position="293"/>
    </location>
</feature>
<dbReference type="AlphaFoldDB" id="A0A7W8HI99"/>
<dbReference type="Pfam" id="PF02875">
    <property type="entry name" value="Mur_ligase_C"/>
    <property type="match status" value="1"/>
</dbReference>
<feature type="domain" description="Mur ligase N-terminal catalytic" evidence="12">
    <location>
        <begin position="24"/>
        <end position="94"/>
    </location>
</feature>
<dbReference type="SUPFAM" id="SSF63418">
    <property type="entry name" value="MurE/MurF N-terminal domain"/>
    <property type="match status" value="1"/>
</dbReference>
<evidence type="ECO:0000313" key="15">
    <source>
        <dbReference type="EMBL" id="MBB5271778.1"/>
    </source>
</evidence>
<dbReference type="PANTHER" id="PTHR43024:SF1">
    <property type="entry name" value="UDP-N-ACETYLMURAMOYL-TRIPEPTIDE--D-ALANYL-D-ALANINE LIGASE"/>
    <property type="match status" value="1"/>
</dbReference>
<evidence type="ECO:0000313" key="16">
    <source>
        <dbReference type="Proteomes" id="UP000532440"/>
    </source>
</evidence>
<dbReference type="PANTHER" id="PTHR43024">
    <property type="entry name" value="UDP-N-ACETYLMURAMOYL-TRIPEPTIDE--D-ALANYL-D-ALANINE LIGASE"/>
    <property type="match status" value="1"/>
</dbReference>
<evidence type="ECO:0000256" key="2">
    <source>
        <dbReference type="ARBA" id="ARBA00022598"/>
    </source>
</evidence>
<keyword evidence="5 10" id="KW-0067">ATP-binding</keyword>
<dbReference type="Proteomes" id="UP000532440">
    <property type="component" value="Unassembled WGS sequence"/>
</dbReference>
<keyword evidence="1 10" id="KW-0963">Cytoplasm</keyword>
<dbReference type="InterPro" id="IPR036565">
    <property type="entry name" value="Mur-like_cat_sf"/>
</dbReference>
<dbReference type="InterPro" id="IPR000713">
    <property type="entry name" value="Mur_ligase_N"/>
</dbReference>
<keyword evidence="8 10" id="KW-0131">Cell cycle</keyword>
<dbReference type="UniPathway" id="UPA00219"/>
<comment type="similarity">
    <text evidence="10">Belongs to the MurCDEF family. MurF subfamily.</text>
</comment>
<evidence type="ECO:0000256" key="7">
    <source>
        <dbReference type="ARBA" id="ARBA00022984"/>
    </source>
</evidence>
<evidence type="ECO:0000259" key="13">
    <source>
        <dbReference type="Pfam" id="PF02875"/>
    </source>
</evidence>
<dbReference type="NCBIfam" id="TIGR01143">
    <property type="entry name" value="murF"/>
    <property type="match status" value="1"/>
</dbReference>
<dbReference type="Pfam" id="PF01225">
    <property type="entry name" value="Mur_ligase"/>
    <property type="match status" value="1"/>
</dbReference>
<dbReference type="Gene3D" id="3.90.190.20">
    <property type="entry name" value="Mur ligase, C-terminal domain"/>
    <property type="match status" value="1"/>
</dbReference>
<evidence type="ECO:0000259" key="14">
    <source>
        <dbReference type="Pfam" id="PF08245"/>
    </source>
</evidence>
<evidence type="ECO:0000256" key="10">
    <source>
        <dbReference type="HAMAP-Rule" id="MF_02019"/>
    </source>
</evidence>
<evidence type="ECO:0000256" key="3">
    <source>
        <dbReference type="ARBA" id="ARBA00022618"/>
    </source>
</evidence>
<evidence type="ECO:0000256" key="8">
    <source>
        <dbReference type="ARBA" id="ARBA00023306"/>
    </source>
</evidence>
<dbReference type="InterPro" id="IPR035911">
    <property type="entry name" value="MurE/MurF_N"/>
</dbReference>
<comment type="catalytic activity">
    <reaction evidence="10 11">
        <text>D-alanyl-D-alanine + UDP-N-acetyl-alpha-D-muramoyl-L-alanyl-gamma-D-glutamyl-meso-2,6-diaminopimelate + ATP = UDP-N-acetyl-alpha-D-muramoyl-L-alanyl-gamma-D-glutamyl-meso-2,6-diaminopimeloyl-D-alanyl-D-alanine + ADP + phosphate + H(+)</text>
        <dbReference type="Rhea" id="RHEA:28374"/>
        <dbReference type="ChEBI" id="CHEBI:15378"/>
        <dbReference type="ChEBI" id="CHEBI:30616"/>
        <dbReference type="ChEBI" id="CHEBI:43474"/>
        <dbReference type="ChEBI" id="CHEBI:57822"/>
        <dbReference type="ChEBI" id="CHEBI:61386"/>
        <dbReference type="ChEBI" id="CHEBI:83905"/>
        <dbReference type="ChEBI" id="CHEBI:456216"/>
        <dbReference type="EC" id="6.3.2.10"/>
    </reaction>
</comment>
<comment type="function">
    <text evidence="10 11">Involved in cell wall formation. Catalyzes the final step in the synthesis of UDP-N-acetylmuramoyl-pentapeptide, the precursor of murein.</text>
</comment>
<dbReference type="GO" id="GO:0009252">
    <property type="term" value="P:peptidoglycan biosynthetic process"/>
    <property type="evidence" value="ECO:0007669"/>
    <property type="project" value="UniProtKB-UniRule"/>
</dbReference>
<feature type="binding site" evidence="10">
    <location>
        <begin position="108"/>
        <end position="114"/>
    </location>
    <ligand>
        <name>ATP</name>
        <dbReference type="ChEBI" id="CHEBI:30616"/>
    </ligand>
</feature>
<evidence type="ECO:0000256" key="1">
    <source>
        <dbReference type="ARBA" id="ARBA00022490"/>
    </source>
</evidence>
<keyword evidence="6 10" id="KW-0133">Cell shape</keyword>
<dbReference type="GO" id="GO:0051301">
    <property type="term" value="P:cell division"/>
    <property type="evidence" value="ECO:0007669"/>
    <property type="project" value="UniProtKB-KW"/>
</dbReference>
<dbReference type="Pfam" id="PF08245">
    <property type="entry name" value="Mur_ligase_M"/>
    <property type="match status" value="1"/>
</dbReference>
<dbReference type="SUPFAM" id="SSF53623">
    <property type="entry name" value="MurD-like peptide ligases, catalytic domain"/>
    <property type="match status" value="1"/>
</dbReference>
<dbReference type="GO" id="GO:0005737">
    <property type="term" value="C:cytoplasm"/>
    <property type="evidence" value="ECO:0007669"/>
    <property type="project" value="UniProtKB-SubCell"/>
</dbReference>
<name>A0A7W8HI99_9BURK</name>
<comment type="caution">
    <text evidence="15">The sequence shown here is derived from an EMBL/GenBank/DDBJ whole genome shotgun (WGS) entry which is preliminary data.</text>
</comment>
<evidence type="ECO:0000259" key="12">
    <source>
        <dbReference type="Pfam" id="PF01225"/>
    </source>
</evidence>
<keyword evidence="7 10" id="KW-0573">Peptidoglycan synthesis</keyword>
<dbReference type="InterPro" id="IPR004101">
    <property type="entry name" value="Mur_ligase_C"/>
</dbReference>
<dbReference type="GO" id="GO:0008360">
    <property type="term" value="P:regulation of cell shape"/>
    <property type="evidence" value="ECO:0007669"/>
    <property type="project" value="UniProtKB-KW"/>
</dbReference>
<keyword evidence="9 10" id="KW-0961">Cell wall biogenesis/degradation</keyword>
<evidence type="ECO:0000256" key="6">
    <source>
        <dbReference type="ARBA" id="ARBA00022960"/>
    </source>
</evidence>
<keyword evidence="3 10" id="KW-0132">Cell division</keyword>
<dbReference type="Gene3D" id="3.40.1190.10">
    <property type="entry name" value="Mur-like, catalytic domain"/>
    <property type="match status" value="1"/>
</dbReference>
<dbReference type="InterPro" id="IPR005863">
    <property type="entry name" value="UDP-N-AcMur_synth"/>
</dbReference>
<evidence type="ECO:0000256" key="5">
    <source>
        <dbReference type="ARBA" id="ARBA00022840"/>
    </source>
</evidence>
<dbReference type="Gene3D" id="3.40.1390.10">
    <property type="entry name" value="MurE/MurF, N-terminal domain"/>
    <property type="match status" value="1"/>
</dbReference>
<dbReference type="GO" id="GO:0047480">
    <property type="term" value="F:UDP-N-acetylmuramoyl-tripeptide-D-alanyl-D-alanine ligase activity"/>
    <property type="evidence" value="ECO:0007669"/>
    <property type="project" value="UniProtKB-UniRule"/>
</dbReference>
<evidence type="ECO:0000256" key="4">
    <source>
        <dbReference type="ARBA" id="ARBA00022741"/>
    </source>
</evidence>
<dbReference type="EC" id="6.3.2.10" evidence="10 11"/>
<proteinExistence type="inferred from homology"/>
<comment type="subcellular location">
    <subcellularLocation>
        <location evidence="10 11">Cytoplasm</location>
    </subcellularLocation>
</comment>
<dbReference type="HAMAP" id="MF_02019">
    <property type="entry name" value="MurF"/>
    <property type="match status" value="1"/>
</dbReference>
<dbReference type="SUPFAM" id="SSF53244">
    <property type="entry name" value="MurD-like peptide ligases, peptide-binding domain"/>
    <property type="match status" value="1"/>
</dbReference>
<organism evidence="15 16">
    <name type="scientific">Quisquiliibacterium transsilvanicum</name>
    <dbReference type="NCBI Taxonomy" id="1549638"/>
    <lineage>
        <taxon>Bacteria</taxon>
        <taxon>Pseudomonadati</taxon>
        <taxon>Pseudomonadota</taxon>
        <taxon>Betaproteobacteria</taxon>
        <taxon>Burkholderiales</taxon>
        <taxon>Burkholderiaceae</taxon>
        <taxon>Quisquiliibacterium</taxon>
    </lineage>
</organism>
<keyword evidence="2 10" id="KW-0436">Ligase</keyword>
<sequence>MFSLREAFGWLSAGRLIGDGSVRVTSVCTDTRAFRPGTLFVALRGERFDAHEFVAGAQESGAAAVVVERWIDGMRGPALLVPDARRALGELAAGWRRRFAVPLLAVTGSNGKTTVKEMLASILAVRYGDQGRLATQGNLNNEVGVPLTLFGLRPEHRAAVIELGMNRPGEIAWLAEIAKPTVALVNNAQREHQEFMGSVEATARENGSVFGALDADGVAVFPGDDPHAGLWRSLAGSRRCVEFGLGGAFEVRAAEDARPEAFTLEVAGGRAEVRLSIDGAHNVRNALAAAACAHAAGIGVEDIAEGLRRFRPVRGRLVRLESAAGAALIDDSYNANPDSVRAAIEVLRDRPAPRVLVLGDMGEVGDRGPEFHREVGAHAAQCGIGHLLALGEATRDTVAAFGRGGEHFADVDALIARARGLAVAQATVLVKGSRFMRMERVVAALASQRGDAGAGEHH</sequence>
<dbReference type="InterPro" id="IPR036615">
    <property type="entry name" value="Mur_ligase_C_dom_sf"/>
</dbReference>
<comment type="pathway">
    <text evidence="10 11">Cell wall biogenesis; peptidoglycan biosynthesis.</text>
</comment>
<accession>A0A7W8HI99</accession>
<dbReference type="RefSeq" id="WP_343060703.1">
    <property type="nucleotide sequence ID" value="NZ_BAABEW010000001.1"/>
</dbReference>
<protein>
    <recommendedName>
        <fullName evidence="10 11">UDP-N-acetylmuramoyl-tripeptide--D-alanyl-D-alanine ligase</fullName>
        <ecNumber evidence="10 11">6.3.2.10</ecNumber>
    </recommendedName>
    <alternativeName>
        <fullName evidence="10">D-alanyl-D-alanine-adding enzyme</fullName>
    </alternativeName>
</protein>
<keyword evidence="16" id="KW-1185">Reference proteome</keyword>